<gene>
    <name evidence="2" type="ORF">PCOR1329_LOCUS74378</name>
</gene>
<evidence type="ECO:0000313" key="3">
    <source>
        <dbReference type="Proteomes" id="UP001189429"/>
    </source>
</evidence>
<comment type="caution">
    <text evidence="2">The sequence shown here is derived from an EMBL/GenBank/DDBJ whole genome shotgun (WGS) entry which is preliminary data.</text>
</comment>
<sequence length="391" mass="41759">KIRTLTVTFFIADSVRSAAEMAAALRAVLAVVLPLLSGAIIVKELPNSTDARAAEQPQQMALIQEHAAVAAHSSGIPFIGTSVQLSLTQIIDPIKQSLLRLKEWIVTQLASLDAGLTKTQEMPEKALEVFATKLSALFEAIDLQLQPVTSKLSADSPAIDGLSKVLTATGHPGVADKITEVMDAMSKQVQAYEKTLSSSADVADGLKNLTKDDWHKAGPKIEELKKYLDTGASAIKSFGDTLQAKVEEALTVLAGSLGVEASVFSPISQAAGDGWHYLGDSSTALAAGIVSSSQMLPPEIKGLAAWPRRPVRSRPRWATTAGSRDGGQCKRGPARAPDPAGSREDPLWLTQVLASRSWPRGGRACWLTRVCEDLRGSFFFFFPALQFLVSC</sequence>
<evidence type="ECO:0000313" key="2">
    <source>
        <dbReference type="EMBL" id="CAK0895703.1"/>
    </source>
</evidence>
<protein>
    <submittedName>
        <fullName evidence="2">Uncharacterized protein</fullName>
    </submittedName>
</protein>
<accession>A0ABN9X8C0</accession>
<reference evidence="2" key="1">
    <citation type="submission" date="2023-10" db="EMBL/GenBank/DDBJ databases">
        <authorList>
            <person name="Chen Y."/>
            <person name="Shah S."/>
            <person name="Dougan E. K."/>
            <person name="Thang M."/>
            <person name="Chan C."/>
        </authorList>
    </citation>
    <scope>NUCLEOTIDE SEQUENCE [LARGE SCALE GENOMIC DNA]</scope>
</reference>
<name>A0ABN9X8C0_9DINO</name>
<evidence type="ECO:0000256" key="1">
    <source>
        <dbReference type="SAM" id="MobiDB-lite"/>
    </source>
</evidence>
<feature type="region of interest" description="Disordered" evidence="1">
    <location>
        <begin position="314"/>
        <end position="344"/>
    </location>
</feature>
<organism evidence="2 3">
    <name type="scientific">Prorocentrum cordatum</name>
    <dbReference type="NCBI Taxonomy" id="2364126"/>
    <lineage>
        <taxon>Eukaryota</taxon>
        <taxon>Sar</taxon>
        <taxon>Alveolata</taxon>
        <taxon>Dinophyceae</taxon>
        <taxon>Prorocentrales</taxon>
        <taxon>Prorocentraceae</taxon>
        <taxon>Prorocentrum</taxon>
    </lineage>
</organism>
<dbReference type="Proteomes" id="UP001189429">
    <property type="component" value="Unassembled WGS sequence"/>
</dbReference>
<dbReference type="EMBL" id="CAUYUJ010020078">
    <property type="protein sequence ID" value="CAK0895703.1"/>
    <property type="molecule type" value="Genomic_DNA"/>
</dbReference>
<proteinExistence type="predicted"/>
<feature type="non-terminal residue" evidence="2">
    <location>
        <position position="1"/>
    </location>
</feature>
<keyword evidence="3" id="KW-1185">Reference proteome</keyword>